<dbReference type="InterPro" id="IPR036388">
    <property type="entry name" value="WH-like_DNA-bd_sf"/>
</dbReference>
<evidence type="ECO:0000256" key="5">
    <source>
        <dbReference type="ARBA" id="ARBA00022917"/>
    </source>
</evidence>
<dbReference type="GO" id="GO:0005829">
    <property type="term" value="C:cytosol"/>
    <property type="evidence" value="ECO:0007669"/>
    <property type="project" value="TreeGrafter"/>
</dbReference>
<dbReference type="GO" id="GO:0005525">
    <property type="term" value="F:GTP binding"/>
    <property type="evidence" value="ECO:0007669"/>
    <property type="project" value="UniProtKB-KW"/>
</dbReference>
<dbReference type="InterPro" id="IPR005225">
    <property type="entry name" value="Small_GTP-bd"/>
</dbReference>
<evidence type="ECO:0000313" key="11">
    <source>
        <dbReference type="Proteomes" id="UP000269544"/>
    </source>
</evidence>
<keyword evidence="11" id="KW-1185">Reference proteome</keyword>
<dbReference type="InterPro" id="IPR009000">
    <property type="entry name" value="Transl_B-barrel_sf"/>
</dbReference>
<comment type="subcellular location">
    <subcellularLocation>
        <location evidence="1">Cytoplasm</location>
    </subcellularLocation>
</comment>
<dbReference type="InterPro" id="IPR015191">
    <property type="entry name" value="SelB_WHD4"/>
</dbReference>
<dbReference type="Gene3D" id="2.40.30.10">
    <property type="entry name" value="Translation factors"/>
    <property type="match status" value="1"/>
</dbReference>
<dbReference type="NCBIfam" id="TIGR00475">
    <property type="entry name" value="selB"/>
    <property type="match status" value="1"/>
</dbReference>
<dbReference type="NCBIfam" id="TIGR00231">
    <property type="entry name" value="small_GTP"/>
    <property type="match status" value="1"/>
</dbReference>
<dbReference type="InterPro" id="IPR027417">
    <property type="entry name" value="P-loop_NTPase"/>
</dbReference>
<dbReference type="Pfam" id="PF09106">
    <property type="entry name" value="WHD_2nd_SelB"/>
    <property type="match status" value="1"/>
</dbReference>
<dbReference type="InterPro" id="IPR057335">
    <property type="entry name" value="Beta-barrel_SelB"/>
</dbReference>
<dbReference type="Pfam" id="PF09107">
    <property type="entry name" value="WHD_3rd_SelB"/>
    <property type="match status" value="1"/>
</dbReference>
<dbReference type="GO" id="GO:0003723">
    <property type="term" value="F:RNA binding"/>
    <property type="evidence" value="ECO:0007669"/>
    <property type="project" value="InterPro"/>
</dbReference>
<evidence type="ECO:0000256" key="2">
    <source>
        <dbReference type="ARBA" id="ARBA00015953"/>
    </source>
</evidence>
<dbReference type="Proteomes" id="UP000269544">
    <property type="component" value="Chromosome"/>
</dbReference>
<dbReference type="InterPro" id="IPR031157">
    <property type="entry name" value="G_TR_CS"/>
</dbReference>
<evidence type="ECO:0000256" key="4">
    <source>
        <dbReference type="ARBA" id="ARBA00022741"/>
    </source>
</evidence>
<evidence type="ECO:0000256" key="6">
    <source>
        <dbReference type="ARBA" id="ARBA00023134"/>
    </source>
</evidence>
<keyword evidence="6" id="KW-0342">GTP-binding</keyword>
<dbReference type="PANTHER" id="PTHR43721:SF22">
    <property type="entry name" value="ELONGATION FACTOR TU, MITOCHONDRIAL"/>
    <property type="match status" value="1"/>
</dbReference>
<dbReference type="InterPro" id="IPR004535">
    <property type="entry name" value="Transl_elong_SelB"/>
</dbReference>
<evidence type="ECO:0000313" key="10">
    <source>
        <dbReference type="EMBL" id="VEJ34837.1"/>
    </source>
</evidence>
<dbReference type="KEGG" id="piv:NCTC13079_00349"/>
<dbReference type="SUPFAM" id="SSF46785">
    <property type="entry name" value="Winged helix' DNA-binding domain"/>
    <property type="match status" value="1"/>
</dbReference>
<organism evidence="10 11">
    <name type="scientific">Aedoeadaptatus ivorii</name>
    <dbReference type="NCBI Taxonomy" id="54006"/>
    <lineage>
        <taxon>Bacteria</taxon>
        <taxon>Bacillati</taxon>
        <taxon>Bacillota</taxon>
        <taxon>Tissierellia</taxon>
        <taxon>Tissierellales</taxon>
        <taxon>Peptoniphilaceae</taxon>
        <taxon>Aedoeadaptatus</taxon>
    </lineage>
</organism>
<dbReference type="Gene3D" id="3.40.50.300">
    <property type="entry name" value="P-loop containing nucleotide triphosphate hydrolases"/>
    <property type="match status" value="1"/>
</dbReference>
<dbReference type="Pfam" id="PF03144">
    <property type="entry name" value="GTP_EFTU_D2"/>
    <property type="match status" value="1"/>
</dbReference>
<reference evidence="10 11" key="1">
    <citation type="submission" date="2018-12" db="EMBL/GenBank/DDBJ databases">
        <authorList>
            <consortium name="Pathogen Informatics"/>
        </authorList>
    </citation>
    <scope>NUCLEOTIDE SEQUENCE [LARGE SCALE GENOMIC DNA]</scope>
    <source>
        <strain evidence="10 11">NCTC13079</strain>
    </source>
</reference>
<feature type="domain" description="Tr-type G" evidence="9">
    <location>
        <begin position="1"/>
        <end position="176"/>
    </location>
</feature>
<proteinExistence type="predicted"/>
<keyword evidence="3" id="KW-0963">Cytoplasm</keyword>
<accession>A0A3S4Z359</accession>
<evidence type="ECO:0000256" key="8">
    <source>
        <dbReference type="ARBA" id="ARBA00031615"/>
    </source>
</evidence>
<dbReference type="PANTHER" id="PTHR43721">
    <property type="entry name" value="ELONGATION FACTOR TU-RELATED"/>
    <property type="match status" value="1"/>
</dbReference>
<comment type="function">
    <text evidence="7">Translation factor necessary for the incorporation of selenocysteine into proteins. It probably replaces EF-Tu for the insertion of selenocysteine directed by the UGA codon. SelB binds GTP and GDP.</text>
</comment>
<dbReference type="EMBL" id="LR134523">
    <property type="protein sequence ID" value="VEJ34837.1"/>
    <property type="molecule type" value="Genomic_DNA"/>
</dbReference>
<dbReference type="InterPro" id="IPR050055">
    <property type="entry name" value="EF-Tu_GTPase"/>
</dbReference>
<keyword evidence="5" id="KW-0648">Protein biosynthesis</keyword>
<dbReference type="SUPFAM" id="SSF52540">
    <property type="entry name" value="P-loop containing nucleoside triphosphate hydrolases"/>
    <property type="match status" value="1"/>
</dbReference>
<dbReference type="InterPro" id="IPR004161">
    <property type="entry name" value="EFTu-like_2"/>
</dbReference>
<dbReference type="GO" id="GO:0003746">
    <property type="term" value="F:translation elongation factor activity"/>
    <property type="evidence" value="ECO:0007669"/>
    <property type="project" value="InterPro"/>
</dbReference>
<dbReference type="Pfam" id="PF25461">
    <property type="entry name" value="Beta-barrel_SelB"/>
    <property type="match status" value="1"/>
</dbReference>
<dbReference type="Gene3D" id="1.10.10.10">
    <property type="entry name" value="Winged helix-like DNA-binding domain superfamily/Winged helix DNA-binding domain"/>
    <property type="match status" value="1"/>
</dbReference>
<dbReference type="AlphaFoldDB" id="A0A3S4Z359"/>
<dbReference type="PROSITE" id="PS00301">
    <property type="entry name" value="G_TR_1"/>
    <property type="match status" value="1"/>
</dbReference>
<dbReference type="PROSITE" id="PS51722">
    <property type="entry name" value="G_TR_2"/>
    <property type="match status" value="1"/>
</dbReference>
<dbReference type="PRINTS" id="PR00315">
    <property type="entry name" value="ELONGATNFCT"/>
</dbReference>
<dbReference type="InterPro" id="IPR000795">
    <property type="entry name" value="T_Tr_GTP-bd_dom"/>
</dbReference>
<dbReference type="RefSeq" id="WP_126464809.1">
    <property type="nucleotide sequence ID" value="NZ_JAUSWF010000002.1"/>
</dbReference>
<sequence length="630" mass="70468">MKNVIIGTAGHVDHGKTTLLKALTGVDLDTLQEEQKRGITINPGYSTMENDRGLDIGIIDVPGHEKFVHNMLTGIGGVDLVLLLISAEEGIMPQTREHFEIVKALGIDTGILVLTKVDLVDREWIPILEEEAREMVQGSFLEDAPLVPVSAYTGENIETLRNLMLDMAEAAEETPRTPELTRLPVDRIFSVAGHGTVVTGTLVEGAIRKGDTLRLYPKEDLAAVRGIQVHGKEVEEAFGGQRVALNISVKKDRLEVGDVLAPPHSLPLTKQIDVAIHMFASTERTMKNSSRVHVNYGSGEALARVILFGEDELLPAMSAYGQLRFEAPIPIRKDDPFVLRFFSPVESIAGGRVLEVHPKRHKRKDERVVERLSQKDTGDDATIFALALEENRYRYADERELGAALGFSEEKRHALRKELTEAGTTVELPGGLLVHAHTAEGVLENARAILARYHEEFPLETGMPKQAFRHQLQEAEHFDDEKIPEAFLAHFYQKHLLEDHGKRIEDSHFTATLTPEQEKQWQRAEAIAKEKGFEGADDSDFVPVGKKREHVLRFMEESGTLIALETRTLHRDVWDEAVSIALAMIDETGKMKLADFRNAIDTSRKYAVEILDEMDRRGFTKFHDGVRVRA</sequence>
<dbReference type="SUPFAM" id="SSF50447">
    <property type="entry name" value="Translation proteins"/>
    <property type="match status" value="1"/>
</dbReference>
<dbReference type="SUPFAM" id="SSF50465">
    <property type="entry name" value="EF-Tu/eEF-1alpha/eIF2-gamma C-terminal domain"/>
    <property type="match status" value="1"/>
</dbReference>
<dbReference type="GO" id="GO:0003924">
    <property type="term" value="F:GTPase activity"/>
    <property type="evidence" value="ECO:0007669"/>
    <property type="project" value="InterPro"/>
</dbReference>
<evidence type="ECO:0000259" key="9">
    <source>
        <dbReference type="PROSITE" id="PS51722"/>
    </source>
</evidence>
<dbReference type="OrthoDB" id="9804504at2"/>
<dbReference type="CDD" id="cd04171">
    <property type="entry name" value="SelB"/>
    <property type="match status" value="1"/>
</dbReference>
<dbReference type="CDD" id="cd15491">
    <property type="entry name" value="selB_III"/>
    <property type="match status" value="1"/>
</dbReference>
<dbReference type="Gene3D" id="1.10.10.2770">
    <property type="match status" value="1"/>
</dbReference>
<name>A0A3S4Z359_9FIRM</name>
<evidence type="ECO:0000256" key="7">
    <source>
        <dbReference type="ARBA" id="ARBA00025526"/>
    </source>
</evidence>
<evidence type="ECO:0000256" key="3">
    <source>
        <dbReference type="ARBA" id="ARBA00022490"/>
    </source>
</evidence>
<dbReference type="InterPro" id="IPR036390">
    <property type="entry name" value="WH_DNA-bd_sf"/>
</dbReference>
<keyword evidence="4" id="KW-0547">Nucleotide-binding</keyword>
<dbReference type="Pfam" id="PF00009">
    <property type="entry name" value="GTP_EFTU"/>
    <property type="match status" value="1"/>
</dbReference>
<dbReference type="InterPro" id="IPR009001">
    <property type="entry name" value="Transl_elong_EF1A/Init_IF2_C"/>
</dbReference>
<protein>
    <recommendedName>
        <fullName evidence="2">Selenocysteine-specific elongation factor</fullName>
    </recommendedName>
    <alternativeName>
        <fullName evidence="8">SelB translation factor</fullName>
    </alternativeName>
</protein>
<gene>
    <name evidence="10" type="primary">selB</name>
    <name evidence="10" type="ORF">NCTC13079_00349</name>
</gene>
<dbReference type="GO" id="GO:0001514">
    <property type="term" value="P:selenocysteine incorporation"/>
    <property type="evidence" value="ECO:0007669"/>
    <property type="project" value="InterPro"/>
</dbReference>
<dbReference type="InterPro" id="IPR015190">
    <property type="entry name" value="Elong_fac_SelB-wing-hlx_typ-2"/>
</dbReference>
<evidence type="ECO:0000256" key="1">
    <source>
        <dbReference type="ARBA" id="ARBA00004496"/>
    </source>
</evidence>